<evidence type="ECO:0000259" key="1">
    <source>
        <dbReference type="SMART" id="SM00382"/>
    </source>
</evidence>
<name>A0A2T1F8Z8_9CYAN</name>
<feature type="domain" description="AAA+ ATPase" evidence="1">
    <location>
        <begin position="250"/>
        <end position="414"/>
    </location>
</feature>
<dbReference type="Proteomes" id="UP000238937">
    <property type="component" value="Unassembled WGS sequence"/>
</dbReference>
<dbReference type="GO" id="GO:0005829">
    <property type="term" value="C:cytosol"/>
    <property type="evidence" value="ECO:0007669"/>
    <property type="project" value="TreeGrafter"/>
</dbReference>
<dbReference type="InterPro" id="IPR002789">
    <property type="entry name" value="HerA_central"/>
</dbReference>
<evidence type="ECO:0000313" key="3">
    <source>
        <dbReference type="Proteomes" id="UP000238937"/>
    </source>
</evidence>
<dbReference type="Gene3D" id="3.90.1070.10">
    <property type="match status" value="1"/>
</dbReference>
<organism evidence="2 3">
    <name type="scientific">Chamaesiphon polymorphus CCALA 037</name>
    <dbReference type="NCBI Taxonomy" id="2107692"/>
    <lineage>
        <taxon>Bacteria</taxon>
        <taxon>Bacillati</taxon>
        <taxon>Cyanobacteriota</taxon>
        <taxon>Cyanophyceae</taxon>
        <taxon>Gomontiellales</taxon>
        <taxon>Chamaesiphonaceae</taxon>
        <taxon>Chamaesiphon</taxon>
    </lineage>
</organism>
<dbReference type="GO" id="GO:0016791">
    <property type="term" value="F:phosphatase activity"/>
    <property type="evidence" value="ECO:0007669"/>
    <property type="project" value="TreeGrafter"/>
</dbReference>
<dbReference type="CDD" id="cd01127">
    <property type="entry name" value="TrwB_TraG_TraD_VirD4"/>
    <property type="match status" value="1"/>
</dbReference>
<dbReference type="SUPFAM" id="SSF56784">
    <property type="entry name" value="HAD-like"/>
    <property type="match status" value="1"/>
</dbReference>
<dbReference type="Pfam" id="PF01935">
    <property type="entry name" value="DUF87"/>
    <property type="match status" value="1"/>
</dbReference>
<proteinExistence type="predicted"/>
<dbReference type="Gene3D" id="3.40.50.300">
    <property type="entry name" value="P-loop containing nucleotide triphosphate hydrolases"/>
    <property type="match status" value="1"/>
</dbReference>
<dbReference type="InterPro" id="IPR023214">
    <property type="entry name" value="HAD_sf"/>
</dbReference>
<dbReference type="OrthoDB" id="9768060at2"/>
<dbReference type="PANTHER" id="PTHR10000:SF8">
    <property type="entry name" value="HAD SUPERFAMILY HYDROLASE-LIKE, TYPE 3"/>
    <property type="match status" value="1"/>
</dbReference>
<reference evidence="2 3" key="1">
    <citation type="submission" date="2018-03" db="EMBL/GenBank/DDBJ databases">
        <title>The ancient ancestry and fast evolution of plastids.</title>
        <authorList>
            <person name="Moore K.R."/>
            <person name="Magnabosco C."/>
            <person name="Momper L."/>
            <person name="Gold D.A."/>
            <person name="Bosak T."/>
            <person name="Fournier G.P."/>
        </authorList>
    </citation>
    <scope>NUCLEOTIDE SEQUENCE [LARGE SCALE GENOMIC DNA]</scope>
    <source>
        <strain evidence="2 3">CCALA 037</strain>
    </source>
</reference>
<comment type="caution">
    <text evidence="2">The sequence shown here is derived from an EMBL/GenBank/DDBJ whole genome shotgun (WGS) entry which is preliminary data.</text>
</comment>
<gene>
    <name evidence="2" type="ORF">C7B77_27450</name>
</gene>
<sequence>MRYFALASDYDGTLATNGQVDDNTLAALQRLRESGRKLILVTGRHLDDLSQVFPQVDLFDCIVAENGALLYYPATREEQTLGNRPPDAFINALKAKQVEPLGVGRVIVSTWEPHEVVVLQAIRELGLDLQIIFNKGAVMILPAGVNKAVGLQTALTQMGLSAHNVVGVGDAENDRAFLEICEFSVAVANALESVREAADFVTQSARGAGVTELIDDLIATDLSEPSSKIERHNILVGKCADGTPVEIQPYNSSILLAGISGGGKSTLATGILERLSQHGYQFCIFDPEGDYESFEGSVVLGNRDHIPRVEEVLNTLEQPDRNLVINLLGVKLDRRAGFLAEMLPSLLALRARTGRPHWIVLDEAHHMIPVDSNPAKLTLPQSLHGVMMITVHPDHVDSAALRLINTPIAVGKAPEQTISSFCHVVEHCPPSIPEGELAMGEAIVWDMNSDSLPQKFKVQPPSAERRRHMRNYAEGELGSDKWFYFRGREQKLKLKAQNLISFTQLAEGIDDDTWLYHLERQDYSRWLRDAIKDEELAEEVAQIESRGGLSAIESLTQIKGAIEQRYTLPA</sequence>
<dbReference type="PANTHER" id="PTHR10000">
    <property type="entry name" value="PHOSPHOSERINE PHOSPHATASE"/>
    <property type="match status" value="1"/>
</dbReference>
<dbReference type="Gene3D" id="3.40.50.1000">
    <property type="entry name" value="HAD superfamily/HAD-like"/>
    <property type="match status" value="1"/>
</dbReference>
<dbReference type="GO" id="GO:0000287">
    <property type="term" value="F:magnesium ion binding"/>
    <property type="evidence" value="ECO:0007669"/>
    <property type="project" value="TreeGrafter"/>
</dbReference>
<dbReference type="SUPFAM" id="SSF52540">
    <property type="entry name" value="P-loop containing nucleoside triphosphate hydrolases"/>
    <property type="match status" value="1"/>
</dbReference>
<protein>
    <submittedName>
        <fullName evidence="2">Phosphoglycolate phosphatase</fullName>
    </submittedName>
</protein>
<dbReference type="InterPro" id="IPR006379">
    <property type="entry name" value="HAD-SF_hydro_IIB"/>
</dbReference>
<dbReference type="AlphaFoldDB" id="A0A2T1F8Z8"/>
<dbReference type="RefSeq" id="WP_106312540.1">
    <property type="nucleotide sequence ID" value="NZ_PVWO01000631.1"/>
</dbReference>
<dbReference type="InterPro" id="IPR003593">
    <property type="entry name" value="AAA+_ATPase"/>
</dbReference>
<accession>A0A2T1F8Z8</accession>
<evidence type="ECO:0000313" key="2">
    <source>
        <dbReference type="EMBL" id="PSB41388.1"/>
    </source>
</evidence>
<dbReference type="SMART" id="SM00382">
    <property type="entry name" value="AAA"/>
    <property type="match status" value="1"/>
</dbReference>
<dbReference type="InterPro" id="IPR027417">
    <property type="entry name" value="P-loop_NTPase"/>
</dbReference>
<dbReference type="Pfam" id="PF08282">
    <property type="entry name" value="Hydrolase_3"/>
    <property type="match status" value="2"/>
</dbReference>
<dbReference type="InterPro" id="IPR036412">
    <property type="entry name" value="HAD-like_sf"/>
</dbReference>
<keyword evidence="3" id="KW-1185">Reference proteome</keyword>
<dbReference type="EMBL" id="PVWO01000631">
    <property type="protein sequence ID" value="PSB41388.1"/>
    <property type="molecule type" value="Genomic_DNA"/>
</dbReference>
<dbReference type="NCBIfam" id="TIGR01484">
    <property type="entry name" value="HAD-SF-IIB"/>
    <property type="match status" value="1"/>
</dbReference>